<feature type="domain" description="Cleavage inducing molecular chaperone Jiv" evidence="1">
    <location>
        <begin position="110"/>
        <end position="198"/>
    </location>
</feature>
<organism evidence="2 3">
    <name type="scientific">Fukomys damarensis</name>
    <name type="common">Damaraland mole rat</name>
    <name type="synonym">Cryptomys damarensis</name>
    <dbReference type="NCBI Taxonomy" id="885580"/>
    <lineage>
        <taxon>Eukaryota</taxon>
        <taxon>Metazoa</taxon>
        <taxon>Chordata</taxon>
        <taxon>Craniata</taxon>
        <taxon>Vertebrata</taxon>
        <taxon>Euteleostomi</taxon>
        <taxon>Mammalia</taxon>
        <taxon>Eutheria</taxon>
        <taxon>Euarchontoglires</taxon>
        <taxon>Glires</taxon>
        <taxon>Rodentia</taxon>
        <taxon>Hystricomorpha</taxon>
        <taxon>Bathyergidae</taxon>
        <taxon>Fukomys</taxon>
    </lineage>
</organism>
<evidence type="ECO:0000259" key="1">
    <source>
        <dbReference type="Pfam" id="PF14901"/>
    </source>
</evidence>
<name>A0A091E3N9_FUKDA</name>
<dbReference type="PANTHER" id="PTHR44665">
    <property type="entry name" value="DNAJ HOMOLOG SUBFAMILY C MEMBER 14"/>
    <property type="match status" value="1"/>
</dbReference>
<evidence type="ECO:0000313" key="2">
    <source>
        <dbReference type="EMBL" id="KFO37160.1"/>
    </source>
</evidence>
<dbReference type="InterPro" id="IPR052317">
    <property type="entry name" value="Viral_replicn-host_int_reg"/>
</dbReference>
<dbReference type="InterPro" id="IPR032843">
    <property type="entry name" value="Jiv"/>
</dbReference>
<keyword evidence="3" id="KW-1185">Reference proteome</keyword>
<evidence type="ECO:0000313" key="3">
    <source>
        <dbReference type="Proteomes" id="UP000028990"/>
    </source>
</evidence>
<dbReference type="Pfam" id="PF14901">
    <property type="entry name" value="Jiv90"/>
    <property type="match status" value="1"/>
</dbReference>
<reference evidence="2 3" key="1">
    <citation type="submission" date="2013-11" db="EMBL/GenBank/DDBJ databases">
        <title>The Damaraland mole rat (Fukomys damarensis) genome and evolution of African mole rats.</title>
        <authorList>
            <person name="Gladyshev V.N."/>
            <person name="Fang X."/>
        </authorList>
    </citation>
    <scope>NUCLEOTIDE SEQUENCE [LARGE SCALE GENOMIC DNA]</scope>
    <source>
        <tissue evidence="2">Liver</tissue>
    </source>
</reference>
<accession>A0A091E3N9</accession>
<protein>
    <submittedName>
        <fullName evidence="2">DnaJ like protein subfamily C member 14</fullName>
    </submittedName>
</protein>
<dbReference type="EMBL" id="KN121080">
    <property type="protein sequence ID" value="KFO37160.1"/>
    <property type="molecule type" value="Genomic_DNA"/>
</dbReference>
<dbReference type="Proteomes" id="UP000028990">
    <property type="component" value="Unassembled WGS sequence"/>
</dbReference>
<dbReference type="AlphaFoldDB" id="A0A091E3N9"/>
<gene>
    <name evidence="2" type="ORF">H920_01454</name>
</gene>
<dbReference type="PANTHER" id="PTHR44665:SF1">
    <property type="entry name" value="DNAJ HOMOLOG SUBFAMILY C MEMBER 14"/>
    <property type="match status" value="1"/>
</dbReference>
<sequence length="233" mass="26350">MVPAALQNTLVLSTHSPQIPPTGRIQATAPQGVQDHLWKERTLIRVRHLQSGVERELRAEEAFKVLRAAWDIVSNPERWKDYEMKQMAEKELSRSVSELLSKLQDDLKEAMNTMMCSQCQGKHRRFEMDWEPKNSRYCAECNKLHPAEERDFGAESSMLGLKIAYFALMDGKVYEITEGTGCQCMGISSDTHGVPYHISFGSRIPGTSGCQRAPSDAPPADLQDFLSQIFKYP</sequence>
<proteinExistence type="predicted"/>
<dbReference type="GO" id="GO:0050780">
    <property type="term" value="F:dopamine receptor binding"/>
    <property type="evidence" value="ECO:0007669"/>
    <property type="project" value="TreeGrafter"/>
</dbReference>